<reference evidence="2" key="1">
    <citation type="submission" date="2023-08" db="EMBL/GenBank/DDBJ databases">
        <authorList>
            <person name="Audoor S."/>
            <person name="Bilcke G."/>
        </authorList>
    </citation>
    <scope>NUCLEOTIDE SEQUENCE</scope>
</reference>
<name>A0AAD2CQS2_9STRA</name>
<dbReference type="AlphaFoldDB" id="A0AAD2CQS2"/>
<feature type="region of interest" description="Disordered" evidence="1">
    <location>
        <begin position="138"/>
        <end position="161"/>
    </location>
</feature>
<comment type="caution">
    <text evidence="2">The sequence shown here is derived from an EMBL/GenBank/DDBJ whole genome shotgun (WGS) entry which is preliminary data.</text>
</comment>
<feature type="compositionally biased region" description="Basic and acidic residues" evidence="1">
    <location>
        <begin position="139"/>
        <end position="148"/>
    </location>
</feature>
<evidence type="ECO:0000313" key="2">
    <source>
        <dbReference type="EMBL" id="CAJ1943359.1"/>
    </source>
</evidence>
<accession>A0AAD2CQS2</accession>
<sequence>MSVFVIIPESILAAAATGQVDPNVITSMDDDESEVENSSEFPFVFDQETSSFADSVELHKQRCPLLSRRHVDGEGDEHEDLESHSNSYHMPLNDSNECYEDFASYTDYDVPLNDSSEGKIGPSAVTIPHRRRRLVSLDSHVHQSHEEYGNDEFGEDYDEDSIDFPSFQFSQPLSMSEQICQGTACN</sequence>
<dbReference type="EMBL" id="CAKOGP040001113">
    <property type="protein sequence ID" value="CAJ1943359.1"/>
    <property type="molecule type" value="Genomic_DNA"/>
</dbReference>
<protein>
    <submittedName>
        <fullName evidence="2">Uncharacterized protein</fullName>
    </submittedName>
</protein>
<gene>
    <name evidence="2" type="ORF">CYCCA115_LOCUS8400</name>
</gene>
<organism evidence="2 3">
    <name type="scientific">Cylindrotheca closterium</name>
    <dbReference type="NCBI Taxonomy" id="2856"/>
    <lineage>
        <taxon>Eukaryota</taxon>
        <taxon>Sar</taxon>
        <taxon>Stramenopiles</taxon>
        <taxon>Ochrophyta</taxon>
        <taxon>Bacillariophyta</taxon>
        <taxon>Bacillariophyceae</taxon>
        <taxon>Bacillariophycidae</taxon>
        <taxon>Bacillariales</taxon>
        <taxon>Bacillariaceae</taxon>
        <taxon>Cylindrotheca</taxon>
    </lineage>
</organism>
<dbReference type="Proteomes" id="UP001295423">
    <property type="component" value="Unassembled WGS sequence"/>
</dbReference>
<keyword evidence="3" id="KW-1185">Reference proteome</keyword>
<evidence type="ECO:0000313" key="3">
    <source>
        <dbReference type="Proteomes" id="UP001295423"/>
    </source>
</evidence>
<feature type="region of interest" description="Disordered" evidence="1">
    <location>
        <begin position="69"/>
        <end position="89"/>
    </location>
</feature>
<evidence type="ECO:0000256" key="1">
    <source>
        <dbReference type="SAM" id="MobiDB-lite"/>
    </source>
</evidence>
<proteinExistence type="predicted"/>
<feature type="compositionally biased region" description="Acidic residues" evidence="1">
    <location>
        <begin position="149"/>
        <end position="161"/>
    </location>
</feature>